<dbReference type="Pfam" id="PF23598">
    <property type="entry name" value="LRR_14"/>
    <property type="match status" value="1"/>
</dbReference>
<evidence type="ECO:0000259" key="4">
    <source>
        <dbReference type="Pfam" id="PF23559"/>
    </source>
</evidence>
<dbReference type="Proteomes" id="UP000607653">
    <property type="component" value="Unassembled WGS sequence"/>
</dbReference>
<dbReference type="Pfam" id="PF00931">
    <property type="entry name" value="NB-ARC"/>
    <property type="match status" value="1"/>
</dbReference>
<dbReference type="InterPro" id="IPR058922">
    <property type="entry name" value="WHD_DRP"/>
</dbReference>
<evidence type="ECO:0000256" key="1">
    <source>
        <dbReference type="ARBA" id="ARBA00022737"/>
    </source>
</evidence>
<evidence type="ECO:0000256" key="2">
    <source>
        <dbReference type="ARBA" id="ARBA00022821"/>
    </source>
</evidence>
<proteinExistence type="predicted"/>
<name>A0A822ZT07_NELNU</name>
<evidence type="ECO:0000313" key="7">
    <source>
        <dbReference type="Proteomes" id="UP000607653"/>
    </source>
</evidence>
<evidence type="ECO:0008006" key="8">
    <source>
        <dbReference type="Google" id="ProtNLM"/>
    </source>
</evidence>
<accession>A0A822ZT07</accession>
<keyword evidence="1" id="KW-0677">Repeat</keyword>
<dbReference type="GO" id="GO:0043531">
    <property type="term" value="F:ADP binding"/>
    <property type="evidence" value="ECO:0007669"/>
    <property type="project" value="InterPro"/>
</dbReference>
<dbReference type="Pfam" id="PF23559">
    <property type="entry name" value="WHD_DRP"/>
    <property type="match status" value="1"/>
</dbReference>
<organism evidence="6 7">
    <name type="scientific">Nelumbo nucifera</name>
    <name type="common">Sacred lotus</name>
    <dbReference type="NCBI Taxonomy" id="4432"/>
    <lineage>
        <taxon>Eukaryota</taxon>
        <taxon>Viridiplantae</taxon>
        <taxon>Streptophyta</taxon>
        <taxon>Embryophyta</taxon>
        <taxon>Tracheophyta</taxon>
        <taxon>Spermatophyta</taxon>
        <taxon>Magnoliopsida</taxon>
        <taxon>Proteales</taxon>
        <taxon>Nelumbonaceae</taxon>
        <taxon>Nelumbo</taxon>
    </lineage>
</organism>
<dbReference type="InterPro" id="IPR055414">
    <property type="entry name" value="LRR_R13L4/SHOC2-like"/>
</dbReference>
<protein>
    <recommendedName>
        <fullName evidence="8">Disease resistance RPP13-like protein 4</fullName>
    </recommendedName>
</protein>
<dbReference type="AlphaFoldDB" id="A0A822ZT07"/>
<dbReference type="InterPro" id="IPR042197">
    <property type="entry name" value="Apaf_helical"/>
</dbReference>
<dbReference type="SUPFAM" id="SSF52058">
    <property type="entry name" value="L domain-like"/>
    <property type="match status" value="1"/>
</dbReference>
<keyword evidence="7" id="KW-1185">Reference proteome</keyword>
<dbReference type="InterPro" id="IPR002182">
    <property type="entry name" value="NB-ARC"/>
</dbReference>
<dbReference type="Gene3D" id="3.80.10.10">
    <property type="entry name" value="Ribonuclease Inhibitor"/>
    <property type="match status" value="1"/>
</dbReference>
<keyword evidence="2" id="KW-0611">Plant defense</keyword>
<comment type="caution">
    <text evidence="6">The sequence shown here is derived from an EMBL/GenBank/DDBJ whole genome shotgun (WGS) entry which is preliminary data.</text>
</comment>
<dbReference type="Gene3D" id="3.40.50.300">
    <property type="entry name" value="P-loop containing nucleotide triphosphate hydrolases"/>
    <property type="match status" value="1"/>
</dbReference>
<dbReference type="GO" id="GO:0006952">
    <property type="term" value="P:defense response"/>
    <property type="evidence" value="ECO:0007669"/>
    <property type="project" value="UniProtKB-KW"/>
</dbReference>
<dbReference type="FunFam" id="3.40.50.300:FF:001091">
    <property type="entry name" value="Probable disease resistance protein At1g61300"/>
    <property type="match status" value="1"/>
</dbReference>
<reference evidence="6 7" key="1">
    <citation type="journal article" date="2020" name="Mol. Biol. Evol.">
        <title>Distinct Expression and Methylation Patterns for Genes with Different Fates following a Single Whole-Genome Duplication in Flowering Plants.</title>
        <authorList>
            <person name="Shi T."/>
            <person name="Rahmani R.S."/>
            <person name="Gugger P.F."/>
            <person name="Wang M."/>
            <person name="Li H."/>
            <person name="Zhang Y."/>
            <person name="Li Z."/>
            <person name="Wang Q."/>
            <person name="Van de Peer Y."/>
            <person name="Marchal K."/>
            <person name="Chen J."/>
        </authorList>
    </citation>
    <scope>NUCLEOTIDE SEQUENCE [LARGE SCALE GENOMIC DNA]</scope>
    <source>
        <tissue evidence="6">Leaf</tissue>
    </source>
</reference>
<dbReference type="Gene3D" id="1.10.10.10">
    <property type="entry name" value="Winged helix-like DNA-binding domain superfamily/Winged helix DNA-binding domain"/>
    <property type="match status" value="1"/>
</dbReference>
<evidence type="ECO:0000313" key="6">
    <source>
        <dbReference type="EMBL" id="DAD46449.1"/>
    </source>
</evidence>
<evidence type="ECO:0000259" key="5">
    <source>
        <dbReference type="Pfam" id="PF23598"/>
    </source>
</evidence>
<dbReference type="InterPro" id="IPR027417">
    <property type="entry name" value="P-loop_NTPase"/>
</dbReference>
<evidence type="ECO:0000259" key="3">
    <source>
        <dbReference type="Pfam" id="PF00931"/>
    </source>
</evidence>
<sequence length="657" mass="75232">MLSKRRDTTFLKDLDRSKRKLETLQRVMVDLREKIYDAKDILADCQVQSRGKEEEEQVSKGCLKCFAPSDLPFQYRTGKQLREINEKIAETKENIRSYLGLSMLAQPNTADSYNDRWSCPDVYDHTQVVGLEEDTKKIKQWLLEANEELLAIGIIGMGVVGKTTTAKEVYNDAEIEQHFERKMWVSVTQTFKEEQIMRSMLKYLGDAGMGDDRGEPLRKINLYLQGKRYLLVMDDVWSSDFKWWDRIYDGLPKGNGSSVIITTRQREVARKMRVTKPRIHQPKFLSEENSWLLFCKVPFAATQGECLHSELLDVGKEIVEKCKGLPIAIKAVGGIMLCKYLAEWRRIADYFRNELNENDNSVMASLQLSYDELPPYLKSCFLCFSLYPEDCWMGEGFVPLRNGRLETEAGEDCFSGLMNRCLIEVVDKTFSGNVYTCKMHDMVRELAIQVAEDEPFLGARHVGLRSESDQTCLQTTLKLRALLSTTKTGEVNKIGSLPHLTYLGLSNTHPLIELPQSLEKLTSIEVLDVSYCQNLRMLPSYITNWRKLSVLDVSHCGSLGYLPKGLGNLSNLQSLLGFRSARPNQIEGCCIEELRRLTRLRKLELRLISGDEIREDEVNTLLHLRQLQFLTINCFDSHGSDLVTVEIFTKSPSCPRQ</sequence>
<feature type="domain" description="Disease resistance protein winged helix" evidence="4">
    <location>
        <begin position="391"/>
        <end position="447"/>
    </location>
</feature>
<gene>
    <name evidence="6" type="ORF">HUJ06_016386</name>
</gene>
<dbReference type="Gene3D" id="1.10.8.430">
    <property type="entry name" value="Helical domain of apoptotic protease-activating factors"/>
    <property type="match status" value="1"/>
</dbReference>
<dbReference type="PANTHER" id="PTHR36766:SF70">
    <property type="entry name" value="DISEASE RESISTANCE PROTEIN RGA4"/>
    <property type="match status" value="1"/>
</dbReference>
<dbReference type="PANTHER" id="PTHR36766">
    <property type="entry name" value="PLANT BROAD-SPECTRUM MILDEW RESISTANCE PROTEIN RPW8"/>
    <property type="match status" value="1"/>
</dbReference>
<dbReference type="SUPFAM" id="SSF52540">
    <property type="entry name" value="P-loop containing nucleoside triphosphate hydrolases"/>
    <property type="match status" value="1"/>
</dbReference>
<dbReference type="PRINTS" id="PR00364">
    <property type="entry name" value="DISEASERSIST"/>
</dbReference>
<dbReference type="InterPro" id="IPR032675">
    <property type="entry name" value="LRR_dom_sf"/>
</dbReference>
<feature type="domain" description="Disease resistance R13L4/SHOC-2-like LRR" evidence="5">
    <location>
        <begin position="484"/>
        <end position="639"/>
    </location>
</feature>
<dbReference type="InterPro" id="IPR036388">
    <property type="entry name" value="WH-like_DNA-bd_sf"/>
</dbReference>
<dbReference type="FunFam" id="1.10.10.10:FF:000322">
    <property type="entry name" value="Probable disease resistance protein At1g63360"/>
    <property type="match status" value="1"/>
</dbReference>
<dbReference type="EMBL" id="DUZY01000008">
    <property type="protein sequence ID" value="DAD46449.1"/>
    <property type="molecule type" value="Genomic_DNA"/>
</dbReference>
<feature type="domain" description="NB-ARC" evidence="3">
    <location>
        <begin position="132"/>
        <end position="302"/>
    </location>
</feature>